<dbReference type="RefSeq" id="WP_007193098.1">
    <property type="nucleotide sequence ID" value="NZ_AFWV01000007.1"/>
</dbReference>
<keyword evidence="2" id="KW-0675">Receptor</keyword>
<dbReference type="AlphaFoldDB" id="F9UBC1"/>
<dbReference type="InterPro" id="IPR003032">
    <property type="entry name" value="Ryanodine_rcpt"/>
</dbReference>
<reference evidence="2 3" key="1">
    <citation type="submission" date="2011-06" db="EMBL/GenBank/DDBJ databases">
        <title>The draft genome of Thiocapsa marina 5811.</title>
        <authorList>
            <consortium name="US DOE Joint Genome Institute (JGI-PGF)"/>
            <person name="Lucas S."/>
            <person name="Han J."/>
            <person name="Cheng J.-F."/>
            <person name="Goodwin L."/>
            <person name="Pitluck S."/>
            <person name="Peters L."/>
            <person name="Land M.L."/>
            <person name="Hauser L."/>
            <person name="Vogl K."/>
            <person name="Liu Z."/>
            <person name="Imhoff J."/>
            <person name="Thiel V."/>
            <person name="Frigaard N.-U."/>
            <person name="Bryant D."/>
            <person name="Woyke T.J."/>
        </authorList>
    </citation>
    <scope>NUCLEOTIDE SEQUENCE [LARGE SCALE GENOMIC DNA]</scope>
    <source>
        <strain evidence="2 3">5811</strain>
    </source>
</reference>
<name>F9UBC1_9GAMM</name>
<evidence type="ECO:0000313" key="2">
    <source>
        <dbReference type="EMBL" id="EGV18239.1"/>
    </source>
</evidence>
<dbReference type="Gene3D" id="6.20.350.10">
    <property type="match status" value="1"/>
</dbReference>
<organism evidence="2 3">
    <name type="scientific">Thiocapsa marina 5811</name>
    <dbReference type="NCBI Taxonomy" id="768671"/>
    <lineage>
        <taxon>Bacteria</taxon>
        <taxon>Pseudomonadati</taxon>
        <taxon>Pseudomonadota</taxon>
        <taxon>Gammaproteobacteria</taxon>
        <taxon>Chromatiales</taxon>
        <taxon>Chromatiaceae</taxon>
        <taxon>Thiocapsa</taxon>
    </lineage>
</organism>
<sequence>MPFAFGALSILVCGPGALADLVVEGLRLEGRKALRIDAQRLETLDPKRIRTLILADPPDASALVEAIAARVEPCGRPRRRATQRLILMHGQDPPPPLPVPDPNGSLRLETFAIRDRAARALLNRWPLHIGMDPGFGQRPHLLIAGFADPAQAILVHALRLIQYGTGRPRISVVCADSDAVGAAFLGAFPQAPEVADIRFGPIEDTPSLLREACSKETHASSVTPTDAVPVTLAVVCLPDAAGEGVDAVRQLVRDIADIQGASPPILFEIGLPLDVGTATARGRIEDWDGQVIPVSYLREACRPAVLLDGRGDEVARTIHDHYRDSIAAQGRDPDGEPAGQPWELLATSYRQANRHQADHVWAKLAVTDARAVPEEMVDSFVLTPLEVERLAVIEHERWAADRHLDGWSYAPVRDNRLKHHPQLIPYADLSEPMKDLDRFAVRGLPTLLARQGLGILRLLIVGIPQPAVGCPGGMRLRRLADQALDRLVARYPDRALVLASTLIDRRSRELVREAMDREQGVGLFLLLPRPLGHVLAEMPDPDDRRDFLTLAARAERRIGLKGETELTTWLAERADISLILGDRIPAGAVEKRVRLDPAGAGLDWNFEY</sequence>
<dbReference type="Pfam" id="PF02026">
    <property type="entry name" value="RyR"/>
    <property type="match status" value="1"/>
</dbReference>
<gene>
    <name evidence="2" type="ORF">ThimaDRAFT_2223</name>
</gene>
<dbReference type="STRING" id="768671.ThimaDRAFT_2223"/>
<keyword evidence="3" id="KW-1185">Reference proteome</keyword>
<dbReference type="OrthoDB" id="4228364at2"/>
<protein>
    <submittedName>
        <fullName evidence="2">Ryanodine receptor Ryr</fullName>
    </submittedName>
</protein>
<proteinExistence type="predicted"/>
<dbReference type="eggNOG" id="COG1226">
    <property type="taxonomic scope" value="Bacteria"/>
</dbReference>
<feature type="domain" description="Ryanodine receptor Ryr" evidence="1">
    <location>
        <begin position="387"/>
        <end position="444"/>
    </location>
</feature>
<dbReference type="Proteomes" id="UP000005459">
    <property type="component" value="Unassembled WGS sequence"/>
</dbReference>
<evidence type="ECO:0000313" key="3">
    <source>
        <dbReference type="Proteomes" id="UP000005459"/>
    </source>
</evidence>
<dbReference type="EMBL" id="AFWV01000007">
    <property type="protein sequence ID" value="EGV18239.1"/>
    <property type="molecule type" value="Genomic_DNA"/>
</dbReference>
<evidence type="ECO:0000259" key="1">
    <source>
        <dbReference type="Pfam" id="PF02026"/>
    </source>
</evidence>
<accession>F9UBC1</accession>